<accession>A0A0A1WC62</accession>
<name>A0A0A1WC62_9SPHN</name>
<proteinExistence type="predicted"/>
<evidence type="ECO:0000313" key="1">
    <source>
        <dbReference type="EMBL" id="GAM02601.1"/>
    </source>
</evidence>
<sequence>MDNRKNLPDWPRLMPIAMAAAYYSMSKNTFRLLGIVPIERGRKVLYDRRSLDIFADRMGGQIIDGADADRAAIDQERAFLARRRNGRG</sequence>
<dbReference type="Proteomes" id="UP000032305">
    <property type="component" value="Unassembled WGS sequence"/>
</dbReference>
<dbReference type="AlphaFoldDB" id="A0A0A1WC62"/>
<evidence type="ECO:0008006" key="3">
    <source>
        <dbReference type="Google" id="ProtNLM"/>
    </source>
</evidence>
<organism evidence="1 2">
    <name type="scientific">Sphingomonas parapaucimobilis NBRC 15100</name>
    <dbReference type="NCBI Taxonomy" id="1219049"/>
    <lineage>
        <taxon>Bacteria</taxon>
        <taxon>Pseudomonadati</taxon>
        <taxon>Pseudomonadota</taxon>
        <taxon>Alphaproteobacteria</taxon>
        <taxon>Sphingomonadales</taxon>
        <taxon>Sphingomonadaceae</taxon>
        <taxon>Sphingomonas</taxon>
    </lineage>
</organism>
<evidence type="ECO:0000313" key="2">
    <source>
        <dbReference type="Proteomes" id="UP000032305"/>
    </source>
</evidence>
<reference evidence="1 2" key="1">
    <citation type="submission" date="2014-11" db="EMBL/GenBank/DDBJ databases">
        <title>Whole genome shotgun sequence of Sphingomonas parapaucimobilis NBRC 15100.</title>
        <authorList>
            <person name="Katano-Makiyama Y."/>
            <person name="Hosoyama A."/>
            <person name="Hashimoto M."/>
            <person name="Hosoyama Y."/>
            <person name="Noguchi M."/>
            <person name="Numata M."/>
            <person name="Tsuchikane K."/>
            <person name="Hirakata S."/>
            <person name="Uohara A."/>
            <person name="Shimodaira J."/>
            <person name="Ohji S."/>
            <person name="Ichikawa N."/>
            <person name="Kimura A."/>
            <person name="Yamazoe A."/>
            <person name="Fujita N."/>
        </authorList>
    </citation>
    <scope>NUCLEOTIDE SEQUENCE [LARGE SCALE GENOMIC DNA]</scope>
    <source>
        <strain evidence="1 2">NBRC 15100</strain>
    </source>
</reference>
<gene>
    <name evidence="1" type="ORF">SP5_095_00030</name>
</gene>
<protein>
    <recommendedName>
        <fullName evidence="3">DNA-binding protein</fullName>
    </recommendedName>
</protein>
<comment type="caution">
    <text evidence="1">The sequence shown here is derived from an EMBL/GenBank/DDBJ whole genome shotgun (WGS) entry which is preliminary data.</text>
</comment>
<dbReference type="EMBL" id="BBPI01000095">
    <property type="protein sequence ID" value="GAM02601.1"/>
    <property type="molecule type" value="Genomic_DNA"/>
</dbReference>
<keyword evidence="2" id="KW-1185">Reference proteome</keyword>